<keyword evidence="2" id="KW-1185">Reference proteome</keyword>
<sequence length="87" mass="9742">MHSGAVVSCQTSRRHVAAARRTDAHICSRCTMAPNSWHRLPNKCASIDSWTDSTPFSSSPSRHRQLSVHPTLPCKTWMVRSWLAAAR</sequence>
<name>A0A7U2HZG3_PHANO</name>
<gene>
    <name evidence="1" type="ORF">JI435_012820</name>
</gene>
<proteinExistence type="predicted"/>
<accession>A0A7U2HZG3</accession>
<dbReference type="EMBL" id="CP069028">
    <property type="protein sequence ID" value="QRC96358.1"/>
    <property type="molecule type" value="Genomic_DNA"/>
</dbReference>
<evidence type="ECO:0000313" key="1">
    <source>
        <dbReference type="EMBL" id="QRC96358.1"/>
    </source>
</evidence>
<organism evidence="1 2">
    <name type="scientific">Phaeosphaeria nodorum (strain SN15 / ATCC MYA-4574 / FGSC 10173)</name>
    <name type="common">Glume blotch fungus</name>
    <name type="synonym">Parastagonospora nodorum</name>
    <dbReference type="NCBI Taxonomy" id="321614"/>
    <lineage>
        <taxon>Eukaryota</taxon>
        <taxon>Fungi</taxon>
        <taxon>Dikarya</taxon>
        <taxon>Ascomycota</taxon>
        <taxon>Pezizomycotina</taxon>
        <taxon>Dothideomycetes</taxon>
        <taxon>Pleosporomycetidae</taxon>
        <taxon>Pleosporales</taxon>
        <taxon>Pleosporineae</taxon>
        <taxon>Phaeosphaeriaceae</taxon>
        <taxon>Parastagonospora</taxon>
    </lineage>
</organism>
<dbReference type="AlphaFoldDB" id="A0A7U2HZG3"/>
<evidence type="ECO:0000313" key="2">
    <source>
        <dbReference type="Proteomes" id="UP000663193"/>
    </source>
</evidence>
<reference evidence="2" key="1">
    <citation type="journal article" date="2021" name="BMC Genomics">
        <title>Chromosome-level genome assembly and manually-curated proteome of model necrotroph Parastagonospora nodorum Sn15 reveals a genome-wide trove of candidate effector homologs, and redundancy of virulence-related functions within an accessory chromosome.</title>
        <authorList>
            <person name="Bertazzoni S."/>
            <person name="Jones D.A.B."/>
            <person name="Phan H.T."/>
            <person name="Tan K.-C."/>
            <person name="Hane J.K."/>
        </authorList>
    </citation>
    <scope>NUCLEOTIDE SEQUENCE [LARGE SCALE GENOMIC DNA]</scope>
    <source>
        <strain evidence="2">SN15 / ATCC MYA-4574 / FGSC 10173)</strain>
    </source>
</reference>
<dbReference type="VEuPathDB" id="FungiDB:JI435_012820"/>
<dbReference type="Proteomes" id="UP000663193">
    <property type="component" value="Chromosome 6"/>
</dbReference>
<protein>
    <submittedName>
        <fullName evidence="1">Uncharacterized protein</fullName>
    </submittedName>
</protein>